<dbReference type="Proteomes" id="UP000735302">
    <property type="component" value="Unassembled WGS sequence"/>
</dbReference>
<accession>A0AAV3Z027</accession>
<keyword evidence="2" id="KW-1185">Reference proteome</keyword>
<comment type="caution">
    <text evidence="1">The sequence shown here is derived from an EMBL/GenBank/DDBJ whole genome shotgun (WGS) entry which is preliminary data.</text>
</comment>
<protein>
    <submittedName>
        <fullName evidence="1">Uncharacterized protein</fullName>
    </submittedName>
</protein>
<dbReference type="EMBL" id="BLXT01001819">
    <property type="protein sequence ID" value="GFN87847.1"/>
    <property type="molecule type" value="Genomic_DNA"/>
</dbReference>
<proteinExistence type="predicted"/>
<evidence type="ECO:0000313" key="1">
    <source>
        <dbReference type="EMBL" id="GFN87847.1"/>
    </source>
</evidence>
<feature type="non-terminal residue" evidence="1">
    <location>
        <position position="65"/>
    </location>
</feature>
<dbReference type="AlphaFoldDB" id="A0AAV3Z027"/>
<reference evidence="1 2" key="1">
    <citation type="journal article" date="2021" name="Elife">
        <title>Chloroplast acquisition without the gene transfer in kleptoplastic sea slugs, Plakobranchus ocellatus.</title>
        <authorList>
            <person name="Maeda T."/>
            <person name="Takahashi S."/>
            <person name="Yoshida T."/>
            <person name="Shimamura S."/>
            <person name="Takaki Y."/>
            <person name="Nagai Y."/>
            <person name="Toyoda A."/>
            <person name="Suzuki Y."/>
            <person name="Arimoto A."/>
            <person name="Ishii H."/>
            <person name="Satoh N."/>
            <person name="Nishiyama T."/>
            <person name="Hasebe M."/>
            <person name="Maruyama T."/>
            <person name="Minagawa J."/>
            <person name="Obokata J."/>
            <person name="Shigenobu S."/>
        </authorList>
    </citation>
    <scope>NUCLEOTIDE SEQUENCE [LARGE SCALE GENOMIC DNA]</scope>
</reference>
<gene>
    <name evidence="1" type="ORF">PoB_001435300</name>
</gene>
<sequence length="65" mass="7571">MSTSQNQRGEKWERIYEKWISVPNLCPYQCHKGNDNNDPLRTKVVNGYESSKMFPPCAQPKIKAQ</sequence>
<evidence type="ECO:0000313" key="2">
    <source>
        <dbReference type="Proteomes" id="UP000735302"/>
    </source>
</evidence>
<organism evidence="1 2">
    <name type="scientific">Plakobranchus ocellatus</name>
    <dbReference type="NCBI Taxonomy" id="259542"/>
    <lineage>
        <taxon>Eukaryota</taxon>
        <taxon>Metazoa</taxon>
        <taxon>Spiralia</taxon>
        <taxon>Lophotrochozoa</taxon>
        <taxon>Mollusca</taxon>
        <taxon>Gastropoda</taxon>
        <taxon>Heterobranchia</taxon>
        <taxon>Euthyneura</taxon>
        <taxon>Panpulmonata</taxon>
        <taxon>Sacoglossa</taxon>
        <taxon>Placobranchoidea</taxon>
        <taxon>Plakobranchidae</taxon>
        <taxon>Plakobranchus</taxon>
    </lineage>
</organism>
<name>A0AAV3Z027_9GAST</name>